<dbReference type="Gene3D" id="3.40.50.300">
    <property type="entry name" value="P-loop containing nucleotide triphosphate hydrolases"/>
    <property type="match status" value="1"/>
</dbReference>
<dbReference type="PANTHER" id="PTHR45626:SF51">
    <property type="entry name" value="SNF2-RELATED DOMAIN-CONTAINING PROTEIN"/>
    <property type="match status" value="1"/>
</dbReference>
<sequence length="1121" mass="129178">MAHERSTFQKAIEITNELRKLIPIGTLNFYDLPLNDSDLGGLSVEQDPDSLWKWFDIDFFIYICKGKVCQVLSYLQFLIDFQFMKATFRIVSFKEDSSVKICKVRLYGVPLDIQGGRYIQEWRASTPKSYNIDKNYQRYLDSILPYIDFSNRGWLLDDGKVIPLEHLLPLVLLRCKETIKQEDLSIEEFNFHVERWTNNSTVVPYKGPSSNSSSFSKRIRDIYNEVPSPVVNHNIQVHTSITGVTSTLYPFQARSVAKMLEKETIPGRALVPNLISVKCPDGSQEYYFDLKTKCIFESPELLSLPRGGILAENMGLGKTLISLSLISASKYEVSKIPSDLLIHNSEESEIPEYEFKGNFSKPVKEKMNVKSLVEICSDIIGQDSIPWKHHINNLPQSVIATLTNNPGYFRIPLDNDEFVSPYSQRKRHSLRRVERGVFNFRKLYLCSTTLVIVPDNLFIQWNEETNKHLEPGYLKILFISNYYKMKQPDSCNTYSDFIPLEPTILIQYDLILLSRTIFARSVDNDSNPLASSFLARSLFAERKWAVTGTPTSGLTRLYMDELEQHQARKSKYVVKNSFNEKADLQKLGIIIGNFLKLEPFASQPKLWNSQIIQPLLANYYGSELLFSNLLHSIMVRHNPRDVEQDLELPPLHHDAVFLEPSYHNIMSINLFTAVLAVNAVTSERTDVDYMFHPSNRSQLRKLITNLQRATFYWTGFKQEDVETLIKICLSSLKKKTQSGISKYSGRDTELLEKSIAVAQLALRNLQWRTSSLLHEMNYYVSNLPDIFMRTYGIGVANDKVGVYGAPHLTSIQEFFFKNRFIDYTNVERVTELLEEKSKEFWKKYWQENVKRNAERFNKQDPNQDVESRIKEGAIENSMDIPDIALSTPKKSRPKKEFSSPKEELEREVGHLNYHNHNETVSYDKIRRAKVLGTASAKLSYLVSRLLDHQETKIKSLVFFEFEDSAYYLTEALDILGINYILYATSITPAQRAKNLVEFANHDVEVDGGLSLIMDLRLAAHGLTILSATRVYFISPVWSQSIEAQAIKRAHRIGQTKDVYVETLILKGTLEEEIYKRRTNDVEQEQLGPNGEETNEEEQNGRDKRRFVIDDTGMQDTRSELE</sequence>
<dbReference type="InParanoid" id="G3AR91"/>
<dbReference type="InterPro" id="IPR001650">
    <property type="entry name" value="Helicase_C-like"/>
</dbReference>
<evidence type="ECO:0000256" key="3">
    <source>
        <dbReference type="ARBA" id="ARBA00022840"/>
    </source>
</evidence>
<dbReference type="STRING" id="619300.G3AR91"/>
<dbReference type="EMBL" id="GL996503">
    <property type="protein sequence ID" value="EGW31266.1"/>
    <property type="molecule type" value="Genomic_DNA"/>
</dbReference>
<dbReference type="InterPro" id="IPR050628">
    <property type="entry name" value="SNF2_RAD54_helicase_TF"/>
</dbReference>
<dbReference type="Pfam" id="PF00176">
    <property type="entry name" value="SNF2-rel_dom"/>
    <property type="match status" value="1"/>
</dbReference>
<name>G3AR91_SPAPN</name>
<dbReference type="InterPro" id="IPR027417">
    <property type="entry name" value="P-loop_NTPase"/>
</dbReference>
<dbReference type="PANTHER" id="PTHR45626">
    <property type="entry name" value="TRANSCRIPTION TERMINATION FACTOR 2-RELATED"/>
    <property type="match status" value="1"/>
</dbReference>
<dbReference type="CDD" id="cd18793">
    <property type="entry name" value="SF2_C_SNF"/>
    <property type="match status" value="1"/>
</dbReference>
<dbReference type="GO" id="GO:0005634">
    <property type="term" value="C:nucleus"/>
    <property type="evidence" value="ECO:0007669"/>
    <property type="project" value="TreeGrafter"/>
</dbReference>
<feature type="compositionally biased region" description="Basic and acidic residues" evidence="4">
    <location>
        <begin position="1098"/>
        <end position="1108"/>
    </location>
</feature>
<dbReference type="GO" id="GO:0008094">
    <property type="term" value="F:ATP-dependent activity, acting on DNA"/>
    <property type="evidence" value="ECO:0007669"/>
    <property type="project" value="TreeGrafter"/>
</dbReference>
<dbReference type="PROSITE" id="PS51194">
    <property type="entry name" value="HELICASE_CTER"/>
    <property type="match status" value="1"/>
</dbReference>
<dbReference type="GO" id="GO:0006281">
    <property type="term" value="P:DNA repair"/>
    <property type="evidence" value="ECO:0007669"/>
    <property type="project" value="TreeGrafter"/>
</dbReference>
<dbReference type="KEGG" id="spaa:SPAPADRAFT_67342"/>
<keyword evidence="1" id="KW-0547">Nucleotide-binding</keyword>
<evidence type="ECO:0000313" key="7">
    <source>
        <dbReference type="Proteomes" id="UP000000709"/>
    </source>
</evidence>
<gene>
    <name evidence="6" type="ORF">SPAPADRAFT_67342</name>
</gene>
<evidence type="ECO:0000256" key="4">
    <source>
        <dbReference type="SAM" id="MobiDB-lite"/>
    </source>
</evidence>
<evidence type="ECO:0000313" key="6">
    <source>
        <dbReference type="EMBL" id="EGW31266.1"/>
    </source>
</evidence>
<keyword evidence="2" id="KW-0378">Hydrolase</keyword>
<evidence type="ECO:0000259" key="5">
    <source>
        <dbReference type="PROSITE" id="PS51194"/>
    </source>
</evidence>
<dbReference type="Proteomes" id="UP000000709">
    <property type="component" value="Unassembled WGS sequence"/>
</dbReference>
<proteinExistence type="predicted"/>
<evidence type="ECO:0000256" key="1">
    <source>
        <dbReference type="ARBA" id="ARBA00022741"/>
    </source>
</evidence>
<evidence type="ECO:0000256" key="2">
    <source>
        <dbReference type="ARBA" id="ARBA00022801"/>
    </source>
</evidence>
<organism evidence="7">
    <name type="scientific">Spathaspora passalidarum (strain NRRL Y-27907 / 11-Y1)</name>
    <dbReference type="NCBI Taxonomy" id="619300"/>
    <lineage>
        <taxon>Eukaryota</taxon>
        <taxon>Fungi</taxon>
        <taxon>Dikarya</taxon>
        <taxon>Ascomycota</taxon>
        <taxon>Saccharomycotina</taxon>
        <taxon>Pichiomycetes</taxon>
        <taxon>Debaryomycetaceae</taxon>
        <taxon>Spathaspora</taxon>
    </lineage>
</organism>
<dbReference type="GO" id="GO:0016787">
    <property type="term" value="F:hydrolase activity"/>
    <property type="evidence" value="ECO:0007669"/>
    <property type="project" value="UniProtKB-KW"/>
</dbReference>
<dbReference type="GO" id="GO:0005524">
    <property type="term" value="F:ATP binding"/>
    <property type="evidence" value="ECO:0007669"/>
    <property type="project" value="UniProtKB-KW"/>
</dbReference>
<dbReference type="InterPro" id="IPR049730">
    <property type="entry name" value="SNF2/RAD54-like_C"/>
</dbReference>
<protein>
    <recommendedName>
        <fullName evidence="5">Helicase C-terminal domain-containing protein</fullName>
    </recommendedName>
</protein>
<dbReference type="OrthoDB" id="2801544at2759"/>
<keyword evidence="3" id="KW-0067">ATP-binding</keyword>
<dbReference type="SUPFAM" id="SSF52540">
    <property type="entry name" value="P-loop containing nucleoside triphosphate hydrolases"/>
    <property type="match status" value="2"/>
</dbReference>
<dbReference type="AlphaFoldDB" id="G3AR91"/>
<dbReference type="GeneID" id="18875156"/>
<reference evidence="6 7" key="1">
    <citation type="journal article" date="2011" name="Proc. Natl. Acad. Sci. U.S.A.">
        <title>Comparative genomics of xylose-fermenting fungi for enhanced biofuel production.</title>
        <authorList>
            <person name="Wohlbach D.J."/>
            <person name="Kuo A."/>
            <person name="Sato T.K."/>
            <person name="Potts K.M."/>
            <person name="Salamov A.A."/>
            <person name="LaButti K.M."/>
            <person name="Sun H."/>
            <person name="Clum A."/>
            <person name="Pangilinan J.L."/>
            <person name="Lindquist E.A."/>
            <person name="Lucas S."/>
            <person name="Lapidus A."/>
            <person name="Jin M."/>
            <person name="Gunawan C."/>
            <person name="Balan V."/>
            <person name="Dale B.E."/>
            <person name="Jeffries T.W."/>
            <person name="Zinkel R."/>
            <person name="Barry K.W."/>
            <person name="Grigoriev I.V."/>
            <person name="Gasch A.P."/>
        </authorList>
    </citation>
    <scope>NUCLEOTIDE SEQUENCE [LARGE SCALE GENOMIC DNA]</scope>
    <source>
        <strain evidence="7">NRRL Y-27907 / 11-Y1</strain>
    </source>
</reference>
<dbReference type="OMA" id="LLHEMNY"/>
<dbReference type="RefSeq" id="XP_007376044.1">
    <property type="nucleotide sequence ID" value="XM_007375982.1"/>
</dbReference>
<dbReference type="InterPro" id="IPR000330">
    <property type="entry name" value="SNF2_N"/>
</dbReference>
<feature type="region of interest" description="Disordered" evidence="4">
    <location>
        <begin position="1079"/>
        <end position="1121"/>
    </location>
</feature>
<dbReference type="HOGENOM" id="CLU_003233_0_0_1"/>
<feature type="domain" description="Helicase C-terminal" evidence="5">
    <location>
        <begin position="945"/>
        <end position="1101"/>
    </location>
</feature>
<dbReference type="Pfam" id="PF00271">
    <property type="entry name" value="Helicase_C"/>
    <property type="match status" value="1"/>
</dbReference>
<keyword evidence="7" id="KW-1185">Reference proteome</keyword>
<accession>G3AR91</accession>
<dbReference type="eggNOG" id="KOG1001">
    <property type="taxonomic scope" value="Eukaryota"/>
</dbReference>